<organism evidence="1 2">
    <name type="scientific">Dibothriocephalus latus</name>
    <name type="common">Fish tapeworm</name>
    <name type="synonym">Diphyllobothrium latum</name>
    <dbReference type="NCBI Taxonomy" id="60516"/>
    <lineage>
        <taxon>Eukaryota</taxon>
        <taxon>Metazoa</taxon>
        <taxon>Spiralia</taxon>
        <taxon>Lophotrochozoa</taxon>
        <taxon>Platyhelminthes</taxon>
        <taxon>Cestoda</taxon>
        <taxon>Eucestoda</taxon>
        <taxon>Diphyllobothriidea</taxon>
        <taxon>Diphyllobothriidae</taxon>
        <taxon>Dibothriocephalus</taxon>
    </lineage>
</organism>
<accession>A0A3P6SBM2</accession>
<evidence type="ECO:0008006" key="3">
    <source>
        <dbReference type="Google" id="ProtNLM"/>
    </source>
</evidence>
<dbReference type="InterPro" id="IPR011989">
    <property type="entry name" value="ARM-like"/>
</dbReference>
<dbReference type="AlphaFoldDB" id="A0A3P6SBM2"/>
<sequence>MRSHNCAAILLEQLRTSPSLTVVVNVCGVLGALSSMPPCDVKLGGTLLLESAATDHTLLIRLGALDILRRLSQSRHQLVVNSSKLPLENLGRAQML</sequence>
<reference evidence="1 2" key="1">
    <citation type="submission" date="2018-11" db="EMBL/GenBank/DDBJ databases">
        <authorList>
            <consortium name="Pathogen Informatics"/>
        </authorList>
    </citation>
    <scope>NUCLEOTIDE SEQUENCE [LARGE SCALE GENOMIC DNA]</scope>
</reference>
<proteinExistence type="predicted"/>
<dbReference type="Gene3D" id="1.25.10.10">
    <property type="entry name" value="Leucine-rich Repeat Variant"/>
    <property type="match status" value="1"/>
</dbReference>
<gene>
    <name evidence="1" type="ORF">DILT_LOCUS1851</name>
</gene>
<dbReference type="EMBL" id="UYRU01015736">
    <property type="protein sequence ID" value="VDK51408.1"/>
    <property type="molecule type" value="Genomic_DNA"/>
</dbReference>
<evidence type="ECO:0000313" key="2">
    <source>
        <dbReference type="Proteomes" id="UP000281553"/>
    </source>
</evidence>
<dbReference type="OrthoDB" id="5918429at2759"/>
<keyword evidence="2" id="KW-1185">Reference proteome</keyword>
<evidence type="ECO:0000313" key="1">
    <source>
        <dbReference type="EMBL" id="VDK51408.1"/>
    </source>
</evidence>
<feature type="non-terminal residue" evidence="1">
    <location>
        <position position="96"/>
    </location>
</feature>
<dbReference type="Proteomes" id="UP000281553">
    <property type="component" value="Unassembled WGS sequence"/>
</dbReference>
<name>A0A3P6SBM2_DIBLA</name>
<protein>
    <recommendedName>
        <fullName evidence="3">Armadillo repeat-containing domain-containing protein</fullName>
    </recommendedName>
</protein>